<protein>
    <submittedName>
        <fullName evidence="5">NAD-dependent protein deacetylase, SIR2 family</fullName>
    </submittedName>
</protein>
<comment type="caution">
    <text evidence="2">Lacks conserved residue(s) required for the propagation of feature annotation.</text>
</comment>
<feature type="domain" description="Deacetylase sirtuin-type" evidence="3">
    <location>
        <begin position="1"/>
        <end position="282"/>
    </location>
</feature>
<dbReference type="EMBL" id="QSAJ01000066">
    <property type="protein sequence ID" value="RGW47380.1"/>
    <property type="molecule type" value="Genomic_DNA"/>
</dbReference>
<feature type="binding site" evidence="2">
    <location>
        <position position="171"/>
    </location>
    <ligand>
        <name>Zn(2+)</name>
        <dbReference type="ChEBI" id="CHEBI:29105"/>
    </ligand>
</feature>
<feature type="binding site" evidence="2">
    <location>
        <position position="140"/>
    </location>
    <ligand>
        <name>Zn(2+)</name>
        <dbReference type="ChEBI" id="CHEBI:29105"/>
    </ligand>
</feature>
<dbReference type="PROSITE" id="PS50305">
    <property type="entry name" value="SIRTUIN"/>
    <property type="match status" value="1"/>
</dbReference>
<keyword evidence="2" id="KW-0479">Metal-binding</keyword>
<proteinExistence type="predicted"/>
<feature type="binding site" evidence="2">
    <location>
        <position position="136"/>
    </location>
    <ligand>
        <name>Zn(2+)</name>
        <dbReference type="ChEBI" id="CHEBI:29105"/>
    </ligand>
</feature>
<evidence type="ECO:0000313" key="11">
    <source>
        <dbReference type="Proteomes" id="UP000284962"/>
    </source>
</evidence>
<dbReference type="AlphaFoldDB" id="A0A395XI43"/>
<dbReference type="EMBL" id="QSHK01000017">
    <property type="protein sequence ID" value="RHC02891.1"/>
    <property type="molecule type" value="Genomic_DNA"/>
</dbReference>
<accession>A0A395XI43</accession>
<keyword evidence="1" id="KW-0520">NAD</keyword>
<dbReference type="Proteomes" id="UP000284742">
    <property type="component" value="Unassembled WGS sequence"/>
</dbReference>
<name>A0A395XI43_9FIRM</name>
<evidence type="ECO:0000313" key="7">
    <source>
        <dbReference type="EMBL" id="RHC02891.1"/>
    </source>
</evidence>
<evidence type="ECO:0000313" key="4">
    <source>
        <dbReference type="EMBL" id="RGR59632.1"/>
    </source>
</evidence>
<dbReference type="RefSeq" id="WP_118359774.1">
    <property type="nucleotide sequence ID" value="NZ_JAAIOE010000006.1"/>
</dbReference>
<dbReference type="Gene3D" id="3.40.50.1220">
    <property type="entry name" value="TPP-binding domain"/>
    <property type="match status" value="1"/>
</dbReference>
<evidence type="ECO:0000256" key="2">
    <source>
        <dbReference type="PROSITE-ProRule" id="PRU00236"/>
    </source>
</evidence>
<dbReference type="GO" id="GO:0046872">
    <property type="term" value="F:metal ion binding"/>
    <property type="evidence" value="ECO:0007669"/>
    <property type="project" value="UniProtKB-KW"/>
</dbReference>
<dbReference type="EMBL" id="QSEW01000022">
    <property type="protein sequence ID" value="RGZ97309.1"/>
    <property type="molecule type" value="Genomic_DNA"/>
</dbReference>
<organism evidence="5 8">
    <name type="scientific">Dorea formicigenerans</name>
    <dbReference type="NCBI Taxonomy" id="39486"/>
    <lineage>
        <taxon>Bacteria</taxon>
        <taxon>Bacillati</taxon>
        <taxon>Bacillota</taxon>
        <taxon>Clostridia</taxon>
        <taxon>Lachnospirales</taxon>
        <taxon>Lachnospiraceae</taxon>
        <taxon>Dorea</taxon>
    </lineage>
</organism>
<evidence type="ECO:0000259" key="3">
    <source>
        <dbReference type="PROSITE" id="PS50305"/>
    </source>
</evidence>
<dbReference type="InterPro" id="IPR026590">
    <property type="entry name" value="Ssirtuin_cat_dom"/>
</dbReference>
<evidence type="ECO:0000313" key="6">
    <source>
        <dbReference type="EMBL" id="RGZ97309.1"/>
    </source>
</evidence>
<dbReference type="SUPFAM" id="SSF52467">
    <property type="entry name" value="DHS-like NAD/FAD-binding domain"/>
    <property type="match status" value="1"/>
</dbReference>
<evidence type="ECO:0000256" key="1">
    <source>
        <dbReference type="ARBA" id="ARBA00023027"/>
    </source>
</evidence>
<gene>
    <name evidence="7" type="ORF">DW860_15390</name>
    <name evidence="6" type="ORF">DW957_13970</name>
    <name evidence="5" type="ORF">DWV67_15520</name>
    <name evidence="4" type="ORF">DWY33_05845</name>
</gene>
<comment type="caution">
    <text evidence="5">The sequence shown here is derived from an EMBL/GenBank/DDBJ whole genome shotgun (WGS) entry which is preliminary data.</text>
</comment>
<evidence type="ECO:0000313" key="8">
    <source>
        <dbReference type="Proteomes" id="UP000266376"/>
    </source>
</evidence>
<sequence length="282" mass="31768">MSDLKKIAEKIKRADAILIGASNGLSITEGLHLFADDQAFRELFGDLKEKYGLTCILHGMSAQWPAEEEKWGFWSRLINHYCGEYKESKVMSDLKAIIGEKDYFVVTSNGECHFEMCGFDPEKIYEIEGNWLTMQCASGCHQKLYPVLDLAEKMASEEQDGKIPLKLVPRCPECGGPMKIHMIGPNFIQPTAEKERLDTFLKKYQGKNLVILELGIGWRNQLIKAPFMRLTAQEPNAAYITINLGEVYITEDIKEKSFGVNGYLDETLAALKKEAESLVSAV</sequence>
<feature type="binding site" evidence="2">
    <location>
        <position position="174"/>
    </location>
    <ligand>
        <name>Zn(2+)</name>
        <dbReference type="ChEBI" id="CHEBI:29105"/>
    </ligand>
</feature>
<dbReference type="InterPro" id="IPR029035">
    <property type="entry name" value="DHS-like_NAD/FAD-binding_dom"/>
</dbReference>
<evidence type="ECO:0000313" key="5">
    <source>
        <dbReference type="EMBL" id="RGW47380.1"/>
    </source>
</evidence>
<evidence type="ECO:0000313" key="9">
    <source>
        <dbReference type="Proteomes" id="UP000283652"/>
    </source>
</evidence>
<dbReference type="Proteomes" id="UP000266376">
    <property type="component" value="Unassembled WGS sequence"/>
</dbReference>
<evidence type="ECO:0000313" key="10">
    <source>
        <dbReference type="Proteomes" id="UP000284742"/>
    </source>
</evidence>
<keyword evidence="2" id="KW-0862">Zinc</keyword>
<dbReference type="EMBL" id="QRUK01000007">
    <property type="protein sequence ID" value="RGR59632.1"/>
    <property type="molecule type" value="Genomic_DNA"/>
</dbReference>
<reference evidence="8 9" key="1">
    <citation type="submission" date="2018-08" db="EMBL/GenBank/DDBJ databases">
        <title>A genome reference for cultivated species of the human gut microbiota.</title>
        <authorList>
            <person name="Zou Y."/>
            <person name="Xue W."/>
            <person name="Luo G."/>
        </authorList>
    </citation>
    <scope>NUCLEOTIDE SEQUENCE [LARGE SCALE GENOMIC DNA]</scope>
    <source>
        <strain evidence="5 8">AF12-11</strain>
        <strain evidence="4 9">AF25-11</strain>
        <strain evidence="7 10">AM37-5</strain>
        <strain evidence="6 11">AM46-16</strain>
    </source>
</reference>
<dbReference type="Proteomes" id="UP000283652">
    <property type="component" value="Unassembled WGS sequence"/>
</dbReference>
<dbReference type="Proteomes" id="UP000284962">
    <property type="component" value="Unassembled WGS sequence"/>
</dbReference>